<evidence type="ECO:0000313" key="6">
    <source>
        <dbReference type="Proteomes" id="UP000694865"/>
    </source>
</evidence>
<feature type="compositionally biased region" description="Basic and acidic residues" evidence="4">
    <location>
        <begin position="248"/>
        <end position="262"/>
    </location>
</feature>
<dbReference type="SUPFAM" id="SSF82704">
    <property type="entry name" value="AlbA-like"/>
    <property type="match status" value="1"/>
</dbReference>
<dbReference type="Gene3D" id="3.30.110.20">
    <property type="entry name" value="Alba-like domain"/>
    <property type="match status" value="1"/>
</dbReference>
<feature type="compositionally biased region" description="Basic and acidic residues" evidence="4">
    <location>
        <begin position="186"/>
        <end position="206"/>
    </location>
</feature>
<name>A0ABM0MVQ4_SACKO</name>
<dbReference type="GeneID" id="100374653"/>
<dbReference type="RefSeq" id="XP_006824095.1">
    <property type="nucleotide sequence ID" value="XM_006824032.1"/>
</dbReference>
<keyword evidence="3" id="KW-0539">Nucleus</keyword>
<dbReference type="Pfam" id="PF01918">
    <property type="entry name" value="Alba"/>
    <property type="match status" value="1"/>
</dbReference>
<dbReference type="InterPro" id="IPR002775">
    <property type="entry name" value="DNA/RNA-bd_Alba-like"/>
</dbReference>
<comment type="similarity">
    <text evidence="2">Belongs to the histone-like Alba family.</text>
</comment>
<proteinExistence type="inferred from homology"/>
<dbReference type="Proteomes" id="UP000694865">
    <property type="component" value="Unplaced"/>
</dbReference>
<evidence type="ECO:0000313" key="7">
    <source>
        <dbReference type="RefSeq" id="XP_006824095.1"/>
    </source>
</evidence>
<dbReference type="InterPro" id="IPR036882">
    <property type="entry name" value="Alba-like_dom_sf"/>
</dbReference>
<feature type="region of interest" description="Disordered" evidence="4">
    <location>
        <begin position="131"/>
        <end position="268"/>
    </location>
</feature>
<dbReference type="InterPro" id="IPR051958">
    <property type="entry name" value="Alba-like_NAB"/>
</dbReference>
<feature type="domain" description="DNA/RNA-binding protein Alba-like" evidence="5">
    <location>
        <begin position="30"/>
        <end position="92"/>
    </location>
</feature>
<comment type="subcellular location">
    <subcellularLocation>
        <location evidence="1">Nucleus</location>
    </subcellularLocation>
</comment>
<protein>
    <submittedName>
        <fullName evidence="7">Ribonuclease P protein subunit p25-like protein-like</fullName>
    </submittedName>
</protein>
<evidence type="ECO:0000256" key="3">
    <source>
        <dbReference type="ARBA" id="ARBA00023242"/>
    </source>
</evidence>
<feature type="compositionally biased region" description="Basic and acidic residues" evidence="4">
    <location>
        <begin position="218"/>
        <end position="232"/>
    </location>
</feature>
<organism evidence="6 7">
    <name type="scientific">Saccoglossus kowalevskii</name>
    <name type="common">Acorn worm</name>
    <dbReference type="NCBI Taxonomy" id="10224"/>
    <lineage>
        <taxon>Eukaryota</taxon>
        <taxon>Metazoa</taxon>
        <taxon>Hemichordata</taxon>
        <taxon>Enteropneusta</taxon>
        <taxon>Harrimaniidae</taxon>
        <taxon>Saccoglossus</taxon>
    </lineage>
</organism>
<reference evidence="7" key="1">
    <citation type="submission" date="2025-08" db="UniProtKB">
        <authorList>
            <consortium name="RefSeq"/>
        </authorList>
    </citation>
    <scope>IDENTIFICATION</scope>
    <source>
        <tissue evidence="7">Testes</tissue>
    </source>
</reference>
<evidence type="ECO:0000259" key="5">
    <source>
        <dbReference type="Pfam" id="PF01918"/>
    </source>
</evidence>
<evidence type="ECO:0000256" key="2">
    <source>
        <dbReference type="ARBA" id="ARBA00008018"/>
    </source>
</evidence>
<dbReference type="PANTHER" id="PTHR13516">
    <property type="entry name" value="RIBONUCLEASE P SUBUNIT P25"/>
    <property type="match status" value="1"/>
</dbReference>
<sequence length="268" mass="30124">MEHYVKGEVKEVPCEIPPNVITEENEETIQMRVLYGSKIWNLLGFAMKKIKEDKVKKIVWNGSGQSVTKTVTCAEIMKRKVKNLHQNTQVYYKRIEESWEPKDNGLDRLKVNRGIPAISILLSKEKIDPIIPGFQAPNSSDGLWAASSGGREQKSGKKRKQTGHRSEIGDRKESSSKKPQRQSGNRGDKKKHDVAVEGPSKSDVKTADASNRRKSGHKERDGQKEFTGDRGSRGRQRGRGRGFQNVTRNDDKKTEASKEIAHTDSVSS</sequence>
<feature type="compositionally biased region" description="Basic and acidic residues" evidence="4">
    <location>
        <begin position="164"/>
        <end position="176"/>
    </location>
</feature>
<keyword evidence="6" id="KW-1185">Reference proteome</keyword>
<gene>
    <name evidence="7" type="primary">LOC100374653</name>
</gene>
<dbReference type="PANTHER" id="PTHR13516:SF4">
    <property type="entry name" value="FI09323P"/>
    <property type="match status" value="1"/>
</dbReference>
<evidence type="ECO:0000256" key="1">
    <source>
        <dbReference type="ARBA" id="ARBA00004123"/>
    </source>
</evidence>
<evidence type="ECO:0000256" key="4">
    <source>
        <dbReference type="SAM" id="MobiDB-lite"/>
    </source>
</evidence>
<accession>A0ABM0MVQ4</accession>